<evidence type="ECO:0000313" key="1">
    <source>
        <dbReference type="EMBL" id="OGI48261.1"/>
    </source>
</evidence>
<accession>A0A1F6TSZ4</accession>
<evidence type="ECO:0000313" key="2">
    <source>
        <dbReference type="Proteomes" id="UP000178885"/>
    </source>
</evidence>
<comment type="caution">
    <text evidence="1">The sequence shown here is derived from an EMBL/GenBank/DDBJ whole genome shotgun (WGS) entry which is preliminary data.</text>
</comment>
<sequence length="135" mass="15931">MSRTIQQKLHAQHRAWQSDHEAWLIDINEWKKELRTALADLREVEDMLRDSLDGLEVHADALWEEGQRLRAHELALGKEVMAGERKKTDKQWAAIHHRQLARHERTVDAHTRIKKYQHAVVAEIVRLVKQARRGM</sequence>
<organism evidence="1 2">
    <name type="scientific">Candidatus Muproteobacteria bacterium RBG_16_65_34</name>
    <dbReference type="NCBI Taxonomy" id="1817760"/>
    <lineage>
        <taxon>Bacteria</taxon>
        <taxon>Pseudomonadati</taxon>
        <taxon>Pseudomonadota</taxon>
        <taxon>Candidatus Muproteobacteria</taxon>
    </lineage>
</organism>
<dbReference type="EMBL" id="MFSU01000033">
    <property type="protein sequence ID" value="OGI48261.1"/>
    <property type="molecule type" value="Genomic_DNA"/>
</dbReference>
<reference evidence="1 2" key="1">
    <citation type="journal article" date="2016" name="Nat. Commun.">
        <title>Thousands of microbial genomes shed light on interconnected biogeochemical processes in an aquifer system.</title>
        <authorList>
            <person name="Anantharaman K."/>
            <person name="Brown C.T."/>
            <person name="Hug L.A."/>
            <person name="Sharon I."/>
            <person name="Castelle C.J."/>
            <person name="Probst A.J."/>
            <person name="Thomas B.C."/>
            <person name="Singh A."/>
            <person name="Wilkins M.J."/>
            <person name="Karaoz U."/>
            <person name="Brodie E.L."/>
            <person name="Williams K.H."/>
            <person name="Hubbard S.S."/>
            <person name="Banfield J.F."/>
        </authorList>
    </citation>
    <scope>NUCLEOTIDE SEQUENCE [LARGE SCALE GENOMIC DNA]</scope>
</reference>
<proteinExistence type="predicted"/>
<protein>
    <submittedName>
        <fullName evidence="1">Uncharacterized protein</fullName>
    </submittedName>
</protein>
<name>A0A1F6TSZ4_9PROT</name>
<dbReference type="Proteomes" id="UP000178885">
    <property type="component" value="Unassembled WGS sequence"/>
</dbReference>
<dbReference type="AlphaFoldDB" id="A0A1F6TSZ4"/>
<gene>
    <name evidence="1" type="ORF">A2151_09615</name>
</gene>